<feature type="transmembrane region" description="Helical" evidence="1">
    <location>
        <begin position="114"/>
        <end position="133"/>
    </location>
</feature>
<keyword evidence="1" id="KW-0812">Transmembrane</keyword>
<dbReference type="Gene3D" id="1.20.1250.20">
    <property type="entry name" value="MFS general substrate transporter like domains"/>
    <property type="match status" value="1"/>
</dbReference>
<gene>
    <name evidence="3" type="ORF">METZ01_LOCUS410311</name>
</gene>
<organism evidence="3">
    <name type="scientific">marine metagenome</name>
    <dbReference type="NCBI Taxonomy" id="408172"/>
    <lineage>
        <taxon>unclassified sequences</taxon>
        <taxon>metagenomes</taxon>
        <taxon>ecological metagenomes</taxon>
    </lineage>
</organism>
<dbReference type="AlphaFoldDB" id="A0A382WF61"/>
<dbReference type="PANTHER" id="PTHR43129:SF1">
    <property type="entry name" value="FOSMIDOMYCIN RESISTANCE PROTEIN"/>
    <property type="match status" value="1"/>
</dbReference>
<evidence type="ECO:0000313" key="3">
    <source>
        <dbReference type="EMBL" id="SVD57457.1"/>
    </source>
</evidence>
<dbReference type="Pfam" id="PF07690">
    <property type="entry name" value="MFS_1"/>
    <property type="match status" value="1"/>
</dbReference>
<keyword evidence="1" id="KW-0472">Membrane</keyword>
<keyword evidence="1" id="KW-1133">Transmembrane helix</keyword>
<proteinExistence type="predicted"/>
<feature type="domain" description="Major facilitator superfamily (MFS) profile" evidence="2">
    <location>
        <begin position="1"/>
        <end position="167"/>
    </location>
</feature>
<name>A0A382WF61_9ZZZZ</name>
<feature type="transmembrane region" description="Helical" evidence="1">
    <location>
        <begin position="139"/>
        <end position="160"/>
    </location>
</feature>
<reference evidence="3" key="1">
    <citation type="submission" date="2018-05" db="EMBL/GenBank/DDBJ databases">
        <authorList>
            <person name="Lanie J.A."/>
            <person name="Ng W.-L."/>
            <person name="Kazmierczak K.M."/>
            <person name="Andrzejewski T.M."/>
            <person name="Davidsen T.M."/>
            <person name="Wayne K.J."/>
            <person name="Tettelin H."/>
            <person name="Glass J.I."/>
            <person name="Rusch D."/>
            <person name="Podicherti R."/>
            <person name="Tsui H.-C.T."/>
            <person name="Winkler M.E."/>
        </authorList>
    </citation>
    <scope>NUCLEOTIDE SEQUENCE</scope>
</reference>
<feature type="transmembrane region" description="Helical" evidence="1">
    <location>
        <begin position="79"/>
        <end position="102"/>
    </location>
</feature>
<accession>A0A382WF61</accession>
<evidence type="ECO:0000259" key="2">
    <source>
        <dbReference type="PROSITE" id="PS50850"/>
    </source>
</evidence>
<protein>
    <recommendedName>
        <fullName evidence="2">Major facilitator superfamily (MFS) profile domain-containing protein</fullName>
    </recommendedName>
</protein>
<dbReference type="InterPro" id="IPR011701">
    <property type="entry name" value="MFS"/>
</dbReference>
<dbReference type="EMBL" id="UINC01159395">
    <property type="protein sequence ID" value="SVD57457.1"/>
    <property type="molecule type" value="Genomic_DNA"/>
</dbReference>
<dbReference type="InterPro" id="IPR036259">
    <property type="entry name" value="MFS_trans_sf"/>
</dbReference>
<dbReference type="PROSITE" id="PS50850">
    <property type="entry name" value="MFS"/>
    <property type="match status" value="1"/>
</dbReference>
<evidence type="ECO:0000256" key="1">
    <source>
        <dbReference type="SAM" id="Phobius"/>
    </source>
</evidence>
<feature type="non-terminal residue" evidence="3">
    <location>
        <position position="1"/>
    </location>
</feature>
<dbReference type="InterPro" id="IPR020846">
    <property type="entry name" value="MFS_dom"/>
</dbReference>
<dbReference type="SUPFAM" id="SSF103473">
    <property type="entry name" value="MFS general substrate transporter"/>
    <property type="match status" value="1"/>
</dbReference>
<sequence>IRTMAGIGFTMFLPVLMAERGMSLITGGIVLTMFTAAGVIGGFIGGLVSDRLGRARVIWTTVLLTTPFLYGFLHTDGILMYTFLFIGGFMVLASNSVAIAMAQELFPENTGTASAFPMGFSWGIAGGMMILVGNMADRIGVESTLEFLAFLPILGALLALKLPKDHREIKVTASKNTIDQTGDDNTRIVEKIR</sequence>
<dbReference type="GO" id="GO:0005886">
    <property type="term" value="C:plasma membrane"/>
    <property type="evidence" value="ECO:0007669"/>
    <property type="project" value="TreeGrafter"/>
</dbReference>
<dbReference type="PANTHER" id="PTHR43129">
    <property type="entry name" value="FOSMIDOMYCIN RESISTANCE PROTEIN"/>
    <property type="match status" value="1"/>
</dbReference>
<dbReference type="GO" id="GO:0022857">
    <property type="term" value="F:transmembrane transporter activity"/>
    <property type="evidence" value="ECO:0007669"/>
    <property type="project" value="InterPro"/>
</dbReference>
<feature type="transmembrane region" description="Helical" evidence="1">
    <location>
        <begin position="28"/>
        <end position="48"/>
    </location>
</feature>